<dbReference type="AlphaFoldDB" id="A0A8X6FJY7"/>
<reference evidence="1" key="1">
    <citation type="submission" date="2020-07" db="EMBL/GenBank/DDBJ databases">
        <title>Multicomponent nature underlies the extraordinary mechanical properties of spider dragline silk.</title>
        <authorList>
            <person name="Kono N."/>
            <person name="Nakamura H."/>
            <person name="Mori M."/>
            <person name="Yoshida Y."/>
            <person name="Ohtoshi R."/>
            <person name="Malay A.D."/>
            <person name="Moran D.A.P."/>
            <person name="Tomita M."/>
            <person name="Numata K."/>
            <person name="Arakawa K."/>
        </authorList>
    </citation>
    <scope>NUCLEOTIDE SEQUENCE</scope>
</reference>
<name>A0A8X6FJY7_TRICU</name>
<dbReference type="EMBL" id="BMAO01012563">
    <property type="protein sequence ID" value="GFQ82282.1"/>
    <property type="molecule type" value="Genomic_DNA"/>
</dbReference>
<accession>A0A8X6FJY7</accession>
<dbReference type="OrthoDB" id="6431741at2759"/>
<dbReference type="Proteomes" id="UP000887116">
    <property type="component" value="Unassembled WGS sequence"/>
</dbReference>
<evidence type="ECO:0000313" key="2">
    <source>
        <dbReference type="Proteomes" id="UP000887116"/>
    </source>
</evidence>
<sequence>MDTITLTRLALSDHKIKYRFRGVFASDMLPQQRKHSRSFIVNTDPAQCKGQHWQAIKRFIDDLEEDDFPHMSNNKTPAKGTSKKQRKFNLNLAESEIDKKYQTYSINLGRGLIMELKEFRNAHYIGFVKYGDGQEIRNRFNIPIDQLSVLKKP</sequence>
<proteinExistence type="predicted"/>
<keyword evidence="2" id="KW-1185">Reference proteome</keyword>
<gene>
    <name evidence="1" type="primary">AVEN_7993_1</name>
    <name evidence="1" type="ORF">TNCT_546501</name>
</gene>
<organism evidence="1 2">
    <name type="scientific">Trichonephila clavata</name>
    <name type="common">Joro spider</name>
    <name type="synonym">Nephila clavata</name>
    <dbReference type="NCBI Taxonomy" id="2740835"/>
    <lineage>
        <taxon>Eukaryota</taxon>
        <taxon>Metazoa</taxon>
        <taxon>Ecdysozoa</taxon>
        <taxon>Arthropoda</taxon>
        <taxon>Chelicerata</taxon>
        <taxon>Arachnida</taxon>
        <taxon>Araneae</taxon>
        <taxon>Araneomorphae</taxon>
        <taxon>Entelegynae</taxon>
        <taxon>Araneoidea</taxon>
        <taxon>Nephilidae</taxon>
        <taxon>Trichonephila</taxon>
    </lineage>
</organism>
<protein>
    <submittedName>
        <fullName evidence="1">Uncharacterized protein</fullName>
    </submittedName>
</protein>
<evidence type="ECO:0000313" key="1">
    <source>
        <dbReference type="EMBL" id="GFQ82282.1"/>
    </source>
</evidence>
<dbReference type="Gene3D" id="3.40.395.10">
    <property type="entry name" value="Adenoviral Proteinase, Chain A"/>
    <property type="match status" value="1"/>
</dbReference>
<comment type="caution">
    <text evidence="1">The sequence shown here is derived from an EMBL/GenBank/DDBJ whole genome shotgun (WGS) entry which is preliminary data.</text>
</comment>